<dbReference type="InterPro" id="IPR019734">
    <property type="entry name" value="TPR_rpt"/>
</dbReference>
<evidence type="ECO:0000256" key="6">
    <source>
        <dbReference type="ARBA" id="ARBA00023235"/>
    </source>
</evidence>
<dbReference type="InterPro" id="IPR011990">
    <property type="entry name" value="TPR-like_helical_dom_sf"/>
</dbReference>
<evidence type="ECO:0000256" key="8">
    <source>
        <dbReference type="PROSITE-ProRule" id="PRU00339"/>
    </source>
</evidence>
<comment type="catalytic activity">
    <reaction evidence="1 7">
        <text>[protein]-peptidylproline (omega=180) = [protein]-peptidylproline (omega=0)</text>
        <dbReference type="Rhea" id="RHEA:16237"/>
        <dbReference type="Rhea" id="RHEA-COMP:10747"/>
        <dbReference type="Rhea" id="RHEA-COMP:10748"/>
        <dbReference type="ChEBI" id="CHEBI:83833"/>
        <dbReference type="ChEBI" id="CHEBI:83834"/>
        <dbReference type="EC" id="5.2.1.8"/>
    </reaction>
</comment>
<dbReference type="Gene3D" id="1.25.40.10">
    <property type="entry name" value="Tetratricopeptide repeat domain"/>
    <property type="match status" value="1"/>
</dbReference>
<comment type="caution">
    <text evidence="11">The sequence shown here is derived from an EMBL/GenBank/DDBJ whole genome shotgun (WGS) entry which is preliminary data.</text>
</comment>
<evidence type="ECO:0000256" key="1">
    <source>
        <dbReference type="ARBA" id="ARBA00000971"/>
    </source>
</evidence>
<dbReference type="SUPFAM" id="SSF48452">
    <property type="entry name" value="TPR-like"/>
    <property type="match status" value="1"/>
</dbReference>
<feature type="domain" description="PPIase FKBP-type" evidence="10">
    <location>
        <begin position="156"/>
        <end position="243"/>
    </location>
</feature>
<protein>
    <recommendedName>
        <fullName evidence="2 7">peptidylprolyl isomerase</fullName>
        <ecNumber evidence="2 7">5.2.1.8</ecNumber>
    </recommendedName>
</protein>
<dbReference type="FunFam" id="3.10.50.40:FF:000013">
    <property type="entry name" value="Peptidylprolyl isomerase"/>
    <property type="match status" value="1"/>
</dbReference>
<feature type="domain" description="PPIase FKBP-type" evidence="10">
    <location>
        <begin position="45"/>
        <end position="134"/>
    </location>
</feature>
<dbReference type="SUPFAM" id="SSF54534">
    <property type="entry name" value="FKBP-like"/>
    <property type="match status" value="2"/>
</dbReference>
<keyword evidence="4 8" id="KW-0802">TPR repeat</keyword>
<dbReference type="EC" id="5.2.1.8" evidence="2 7"/>
<dbReference type="Pfam" id="PF14559">
    <property type="entry name" value="TPR_19"/>
    <property type="match status" value="1"/>
</dbReference>
<accession>A0ABD2I694</accession>
<name>A0ABD2I694_HETSC</name>
<dbReference type="PROSITE" id="PS50005">
    <property type="entry name" value="TPR"/>
    <property type="match status" value="1"/>
</dbReference>
<evidence type="ECO:0000259" key="10">
    <source>
        <dbReference type="PROSITE" id="PS50059"/>
    </source>
</evidence>
<dbReference type="Pfam" id="PF00254">
    <property type="entry name" value="FKBP_C"/>
    <property type="match status" value="2"/>
</dbReference>
<evidence type="ECO:0000313" key="12">
    <source>
        <dbReference type="Proteomes" id="UP001620645"/>
    </source>
</evidence>
<dbReference type="Proteomes" id="UP001620645">
    <property type="component" value="Unassembled WGS sequence"/>
</dbReference>
<keyword evidence="6 7" id="KW-0413">Isomerase</keyword>
<dbReference type="PANTHER" id="PTHR46512:SF9">
    <property type="entry name" value="PEPTIDYLPROLYL ISOMERASE"/>
    <property type="match status" value="1"/>
</dbReference>
<feature type="repeat" description="TPR" evidence="8">
    <location>
        <begin position="349"/>
        <end position="382"/>
    </location>
</feature>
<proteinExistence type="predicted"/>
<dbReference type="InterPro" id="IPR046357">
    <property type="entry name" value="PPIase_dom_sf"/>
</dbReference>
<evidence type="ECO:0000256" key="7">
    <source>
        <dbReference type="PROSITE-ProRule" id="PRU00277"/>
    </source>
</evidence>
<evidence type="ECO:0000256" key="5">
    <source>
        <dbReference type="ARBA" id="ARBA00023110"/>
    </source>
</evidence>
<sequence length="443" mass="49018">MASPPSNLVEETEKPIIDVTKAKDGGVLKTVLKQGEDPKIHPAKGDCCYVHYVGTIKESGKVFDSSRARNTPFFFSLLRGQVIKGWDLCVATMCRGELARVECRPDYAYGVTGHPPKVPGNATLIFEGEDLSPDRDGTITKSILVLGKKFQTPTEHAGVTVHAVGTTTDGRVFFDAQLDYVLGEGLDHGLPDGLDKALKRMDRGEKSRVTLKGKFGYGKCPPAELGLGIYEEIVFTLHLKDYEKVKATWELTDEEKLDRVKAYKDRGTDFLHQGKFALALAKYDTVIYMMEFAKPTKAPQEGGDEIAAKFEQMFVAAQLNSALAHLRMGDPIETIKHCEKVLERQPNNVKAIYRKAQAYQLRKDFEDAIATYQHIVELEAENKAAQQAILDCRAAMAAAMKSQRKQFKGMFDRSKHGEAFDVDDGTGTTAATMPTTQEKGQTV</sequence>
<dbReference type="PROSITE" id="PS50059">
    <property type="entry name" value="FKBP_PPIASE"/>
    <property type="match status" value="2"/>
</dbReference>
<dbReference type="GO" id="GO:0003755">
    <property type="term" value="F:peptidyl-prolyl cis-trans isomerase activity"/>
    <property type="evidence" value="ECO:0007669"/>
    <property type="project" value="UniProtKB-KW"/>
</dbReference>
<evidence type="ECO:0000256" key="4">
    <source>
        <dbReference type="ARBA" id="ARBA00022803"/>
    </source>
</evidence>
<keyword evidence="5 7" id="KW-0697">Rotamase</keyword>
<feature type="compositionally biased region" description="Low complexity" evidence="9">
    <location>
        <begin position="425"/>
        <end position="436"/>
    </location>
</feature>
<keyword evidence="3" id="KW-0677">Repeat</keyword>
<dbReference type="SMART" id="SM00028">
    <property type="entry name" value="TPR"/>
    <property type="match status" value="3"/>
</dbReference>
<reference evidence="11 12" key="1">
    <citation type="submission" date="2024-10" db="EMBL/GenBank/DDBJ databases">
        <authorList>
            <person name="Kim D."/>
        </authorList>
    </citation>
    <scope>NUCLEOTIDE SEQUENCE [LARGE SCALE GENOMIC DNA]</scope>
    <source>
        <strain evidence="11">Taebaek</strain>
    </source>
</reference>
<evidence type="ECO:0000256" key="2">
    <source>
        <dbReference type="ARBA" id="ARBA00013194"/>
    </source>
</evidence>
<organism evidence="11 12">
    <name type="scientific">Heterodera schachtii</name>
    <name type="common">Sugarbeet cyst nematode worm</name>
    <name type="synonym">Tylenchus schachtii</name>
    <dbReference type="NCBI Taxonomy" id="97005"/>
    <lineage>
        <taxon>Eukaryota</taxon>
        <taxon>Metazoa</taxon>
        <taxon>Ecdysozoa</taxon>
        <taxon>Nematoda</taxon>
        <taxon>Chromadorea</taxon>
        <taxon>Rhabditida</taxon>
        <taxon>Tylenchina</taxon>
        <taxon>Tylenchomorpha</taxon>
        <taxon>Tylenchoidea</taxon>
        <taxon>Heteroderidae</taxon>
        <taxon>Heteroderinae</taxon>
        <taxon>Heterodera</taxon>
    </lineage>
</organism>
<dbReference type="Gene3D" id="3.10.50.40">
    <property type="match status" value="2"/>
</dbReference>
<evidence type="ECO:0000256" key="3">
    <source>
        <dbReference type="ARBA" id="ARBA00022737"/>
    </source>
</evidence>
<keyword evidence="12" id="KW-1185">Reference proteome</keyword>
<dbReference type="AlphaFoldDB" id="A0ABD2I694"/>
<dbReference type="PANTHER" id="PTHR46512">
    <property type="entry name" value="PEPTIDYLPROLYL ISOMERASE"/>
    <property type="match status" value="1"/>
</dbReference>
<feature type="region of interest" description="Disordered" evidence="9">
    <location>
        <begin position="418"/>
        <end position="443"/>
    </location>
</feature>
<evidence type="ECO:0000256" key="9">
    <source>
        <dbReference type="SAM" id="MobiDB-lite"/>
    </source>
</evidence>
<dbReference type="EMBL" id="JBICCN010000348">
    <property type="protein sequence ID" value="KAL3075742.1"/>
    <property type="molecule type" value="Genomic_DNA"/>
</dbReference>
<dbReference type="InterPro" id="IPR050754">
    <property type="entry name" value="FKBP4/5/8-like"/>
</dbReference>
<dbReference type="InterPro" id="IPR001179">
    <property type="entry name" value="PPIase_FKBP_dom"/>
</dbReference>
<evidence type="ECO:0000313" key="11">
    <source>
        <dbReference type="EMBL" id="KAL3075742.1"/>
    </source>
</evidence>
<gene>
    <name evidence="11" type="ORF">niasHS_012572</name>
</gene>